<protein>
    <submittedName>
        <fullName evidence="1">Uncharacterized protein</fullName>
    </submittedName>
</protein>
<sequence length="62" mass="6930">MSEWAERMLNAANDALGNDTGNVLDCSTAKALAAALAEMAERPDKWWHQEEIDELVAELEQR</sequence>
<accession>A0ABV7QFK9</accession>
<keyword evidence="2" id="KW-1185">Reference proteome</keyword>
<comment type="caution">
    <text evidence="1">The sequence shown here is derived from an EMBL/GenBank/DDBJ whole genome shotgun (WGS) entry which is preliminary data.</text>
</comment>
<reference evidence="2" key="1">
    <citation type="journal article" date="2019" name="Int. J. Syst. Evol. Microbiol.">
        <title>The Global Catalogue of Microorganisms (GCM) 10K type strain sequencing project: providing services to taxonomists for standard genome sequencing and annotation.</title>
        <authorList>
            <consortium name="The Broad Institute Genomics Platform"/>
            <consortium name="The Broad Institute Genome Sequencing Center for Infectious Disease"/>
            <person name="Wu L."/>
            <person name="Ma J."/>
        </authorList>
    </citation>
    <scope>NUCLEOTIDE SEQUENCE [LARGE SCALE GENOMIC DNA]</scope>
    <source>
        <strain evidence="2">CGMCC 4.7682</strain>
    </source>
</reference>
<dbReference type="Proteomes" id="UP001595764">
    <property type="component" value="Unassembled WGS sequence"/>
</dbReference>
<name>A0ABV7QFK9_9PSEU</name>
<organism evidence="1 2">
    <name type="scientific">Amycolatopsis halotolerans</name>
    <dbReference type="NCBI Taxonomy" id="330083"/>
    <lineage>
        <taxon>Bacteria</taxon>
        <taxon>Bacillati</taxon>
        <taxon>Actinomycetota</taxon>
        <taxon>Actinomycetes</taxon>
        <taxon>Pseudonocardiales</taxon>
        <taxon>Pseudonocardiaceae</taxon>
        <taxon>Amycolatopsis</taxon>
    </lineage>
</organism>
<evidence type="ECO:0000313" key="2">
    <source>
        <dbReference type="Proteomes" id="UP001595764"/>
    </source>
</evidence>
<proteinExistence type="predicted"/>
<dbReference type="EMBL" id="JBHRWI010000016">
    <property type="protein sequence ID" value="MFC3510959.1"/>
    <property type="molecule type" value="Genomic_DNA"/>
</dbReference>
<evidence type="ECO:0000313" key="1">
    <source>
        <dbReference type="EMBL" id="MFC3510959.1"/>
    </source>
</evidence>
<gene>
    <name evidence="1" type="ORF">ACFORO_12355</name>
</gene>
<dbReference type="RefSeq" id="WP_377870009.1">
    <property type="nucleotide sequence ID" value="NZ_JBHMAY010000017.1"/>
</dbReference>